<accession>A0A2K9NNV8</accession>
<keyword evidence="2" id="KW-1185">Reference proteome</keyword>
<dbReference type="AlphaFoldDB" id="A0A2K9NNV8"/>
<evidence type="ECO:0000313" key="2">
    <source>
        <dbReference type="Proteomes" id="UP000235584"/>
    </source>
</evidence>
<evidence type="ECO:0000313" key="1">
    <source>
        <dbReference type="EMBL" id="AUN97211.1"/>
    </source>
</evidence>
<proteinExistence type="predicted"/>
<sequence>MDGFGARIKMKTLDLEKYIQNLSTDLYSFAFILIPDDLQATQLMIDSVSAFMIQKKDLIESLTKKGESHLLANTEDIKIQLYKLMYEMSKKRYHQLRMSFKNVEDNSGFFALEFDDKAVLFLQERTDFSMEIMEFILGKTKTEVLAHLYSARIAMVSELTTAQTAFVQGPRGHN</sequence>
<dbReference type="Proteomes" id="UP000235584">
    <property type="component" value="Chromosome"/>
</dbReference>
<reference evidence="1 2" key="1">
    <citation type="submission" date="2018-01" db="EMBL/GenBank/DDBJ databases">
        <title>Complete genome sequence of Bacteriovorax stolpii DSM12778.</title>
        <authorList>
            <person name="Tang B."/>
            <person name="Chang J."/>
        </authorList>
    </citation>
    <scope>NUCLEOTIDE SEQUENCE [LARGE SCALE GENOMIC DNA]</scope>
    <source>
        <strain evidence="1 2">DSM 12778</strain>
    </source>
</reference>
<dbReference type="KEGG" id="bsto:C0V70_03620"/>
<dbReference type="EMBL" id="CP025704">
    <property type="protein sequence ID" value="AUN97211.1"/>
    <property type="molecule type" value="Genomic_DNA"/>
</dbReference>
<name>A0A2K9NNV8_BACTC</name>
<protein>
    <submittedName>
        <fullName evidence="1">Uncharacterized protein</fullName>
    </submittedName>
</protein>
<organism evidence="1 2">
    <name type="scientific">Bacteriovorax stolpii</name>
    <name type="common">Bdellovibrio stolpii</name>
    <dbReference type="NCBI Taxonomy" id="960"/>
    <lineage>
        <taxon>Bacteria</taxon>
        <taxon>Pseudomonadati</taxon>
        <taxon>Bdellovibrionota</taxon>
        <taxon>Bacteriovoracia</taxon>
        <taxon>Bacteriovoracales</taxon>
        <taxon>Bacteriovoracaceae</taxon>
        <taxon>Bacteriovorax</taxon>
    </lineage>
</organism>
<gene>
    <name evidence="1" type="ORF">C0V70_03620</name>
</gene>